<dbReference type="EMBL" id="BMPI01000083">
    <property type="protein sequence ID" value="GGM80242.1"/>
    <property type="molecule type" value="Genomic_DNA"/>
</dbReference>
<comment type="caution">
    <text evidence="1">The sequence shown here is derived from an EMBL/GenBank/DDBJ whole genome shotgun (WGS) entry which is preliminary data.</text>
</comment>
<dbReference type="RefSeq" id="WP_190256876.1">
    <property type="nucleotide sequence ID" value="NZ_BMPI01000083.1"/>
</dbReference>
<accession>A0A917UCC3</accession>
<reference evidence="1" key="1">
    <citation type="journal article" date="2014" name="Int. J. Syst. Evol. Microbiol.">
        <title>Complete genome sequence of Corynebacterium casei LMG S-19264T (=DSM 44701T), isolated from a smear-ripened cheese.</title>
        <authorList>
            <consortium name="US DOE Joint Genome Institute (JGI-PGF)"/>
            <person name="Walter F."/>
            <person name="Albersmeier A."/>
            <person name="Kalinowski J."/>
            <person name="Ruckert C."/>
        </authorList>
    </citation>
    <scope>NUCLEOTIDE SEQUENCE</scope>
    <source>
        <strain evidence="1">JCM 19831</strain>
    </source>
</reference>
<gene>
    <name evidence="1" type="ORF">GCM10007977_097180</name>
</gene>
<evidence type="ECO:0000313" key="2">
    <source>
        <dbReference type="Proteomes" id="UP000642070"/>
    </source>
</evidence>
<protein>
    <submittedName>
        <fullName evidence="1">Uncharacterized protein</fullName>
    </submittedName>
</protein>
<evidence type="ECO:0000313" key="1">
    <source>
        <dbReference type="EMBL" id="GGM80242.1"/>
    </source>
</evidence>
<keyword evidence="2" id="KW-1185">Reference proteome</keyword>
<name>A0A917UCC3_9ACTN</name>
<sequence>MDRNRALLIGPTGGTWRVTVPHVGEAVVTTPRLADFEARRLLGLSADHDVELIGPSGQPLYVFDVLFTGAHDPALDVLASDPPAGCWLNLPALQCARPGASRLAAIAELAAELRVGYGLEAGDLGFERLWEWAGQREWRERMVAHLLLMAVQRARWLGLPPEALTTFVRTAMN</sequence>
<dbReference type="AlphaFoldDB" id="A0A917UCC3"/>
<proteinExistence type="predicted"/>
<organism evidence="1 2">
    <name type="scientific">Dactylosporangium sucinum</name>
    <dbReference type="NCBI Taxonomy" id="1424081"/>
    <lineage>
        <taxon>Bacteria</taxon>
        <taxon>Bacillati</taxon>
        <taxon>Actinomycetota</taxon>
        <taxon>Actinomycetes</taxon>
        <taxon>Micromonosporales</taxon>
        <taxon>Micromonosporaceae</taxon>
        <taxon>Dactylosporangium</taxon>
    </lineage>
</organism>
<dbReference type="Proteomes" id="UP000642070">
    <property type="component" value="Unassembled WGS sequence"/>
</dbReference>
<reference evidence="1" key="2">
    <citation type="submission" date="2020-09" db="EMBL/GenBank/DDBJ databases">
        <authorList>
            <person name="Sun Q."/>
            <person name="Ohkuma M."/>
        </authorList>
    </citation>
    <scope>NUCLEOTIDE SEQUENCE</scope>
    <source>
        <strain evidence="1">JCM 19831</strain>
    </source>
</reference>